<comment type="subcellular location">
    <subcellularLocation>
        <location evidence="1">Mitochondrion membrane</location>
        <topology evidence="1">Multi-pass membrane protein</topology>
    </subcellularLocation>
</comment>
<keyword evidence="6" id="KW-1133">Transmembrane helix</keyword>
<dbReference type="InterPro" id="IPR050567">
    <property type="entry name" value="Mitochondrial_Carrier"/>
</dbReference>
<reference evidence="11" key="1">
    <citation type="submission" date="2021-06" db="EMBL/GenBank/DDBJ databases">
        <authorList>
            <person name="Kallberg Y."/>
            <person name="Tangrot J."/>
            <person name="Rosling A."/>
        </authorList>
    </citation>
    <scope>NUCLEOTIDE SEQUENCE</scope>
    <source>
        <strain evidence="11">FL130A</strain>
    </source>
</reference>
<dbReference type="AlphaFoldDB" id="A0A9N9DJU0"/>
<keyword evidence="5" id="KW-0677">Repeat</keyword>
<evidence type="ECO:0000256" key="9">
    <source>
        <dbReference type="PROSITE-ProRule" id="PRU00282"/>
    </source>
</evidence>
<dbReference type="Gene3D" id="1.50.40.10">
    <property type="entry name" value="Mitochondrial carrier domain"/>
    <property type="match status" value="1"/>
</dbReference>
<dbReference type="InterPro" id="IPR018108">
    <property type="entry name" value="MCP_transmembrane"/>
</dbReference>
<name>A0A9N9DJU0_9GLOM</name>
<dbReference type="PANTHER" id="PTHR45624">
    <property type="entry name" value="MITOCHONDRIAL BASIC AMINO ACIDS TRANSPORTER-RELATED"/>
    <property type="match status" value="1"/>
</dbReference>
<dbReference type="GO" id="GO:1990575">
    <property type="term" value="P:mitochondrial L-ornithine transmembrane transport"/>
    <property type="evidence" value="ECO:0007669"/>
    <property type="project" value="TreeGrafter"/>
</dbReference>
<evidence type="ECO:0000256" key="3">
    <source>
        <dbReference type="ARBA" id="ARBA00022448"/>
    </source>
</evidence>
<comment type="caution">
    <text evidence="11">The sequence shown here is derived from an EMBL/GenBank/DDBJ whole genome shotgun (WGS) entry which is preliminary data.</text>
</comment>
<dbReference type="GO" id="GO:0000064">
    <property type="term" value="F:L-ornithine transmembrane transporter activity"/>
    <property type="evidence" value="ECO:0007669"/>
    <property type="project" value="TreeGrafter"/>
</dbReference>
<organism evidence="11 12">
    <name type="scientific">Ambispora leptoticha</name>
    <dbReference type="NCBI Taxonomy" id="144679"/>
    <lineage>
        <taxon>Eukaryota</taxon>
        <taxon>Fungi</taxon>
        <taxon>Fungi incertae sedis</taxon>
        <taxon>Mucoromycota</taxon>
        <taxon>Glomeromycotina</taxon>
        <taxon>Glomeromycetes</taxon>
        <taxon>Archaeosporales</taxon>
        <taxon>Ambisporaceae</taxon>
        <taxon>Ambispora</taxon>
    </lineage>
</organism>
<evidence type="ECO:0000256" key="7">
    <source>
        <dbReference type="ARBA" id="ARBA00023128"/>
    </source>
</evidence>
<feature type="repeat" description="Solcar" evidence="9">
    <location>
        <begin position="320"/>
        <end position="403"/>
    </location>
</feature>
<dbReference type="Proteomes" id="UP000789508">
    <property type="component" value="Unassembled WGS sequence"/>
</dbReference>
<evidence type="ECO:0000256" key="8">
    <source>
        <dbReference type="ARBA" id="ARBA00023136"/>
    </source>
</evidence>
<dbReference type="InterPro" id="IPR023395">
    <property type="entry name" value="MCP_dom_sf"/>
</dbReference>
<keyword evidence="3 10" id="KW-0813">Transport</keyword>
<gene>
    <name evidence="11" type="ORF">ALEPTO_LOCUS9728</name>
</gene>
<feature type="repeat" description="Solcar" evidence="9">
    <location>
        <begin position="43"/>
        <end position="123"/>
    </location>
</feature>
<evidence type="ECO:0000256" key="2">
    <source>
        <dbReference type="ARBA" id="ARBA00006375"/>
    </source>
</evidence>
<evidence type="ECO:0000256" key="4">
    <source>
        <dbReference type="ARBA" id="ARBA00022692"/>
    </source>
</evidence>
<evidence type="ECO:0000256" key="6">
    <source>
        <dbReference type="ARBA" id="ARBA00022989"/>
    </source>
</evidence>
<dbReference type="SUPFAM" id="SSF103506">
    <property type="entry name" value="Mitochondrial carrier"/>
    <property type="match status" value="1"/>
</dbReference>
<feature type="non-terminal residue" evidence="11">
    <location>
        <position position="403"/>
    </location>
</feature>
<dbReference type="OrthoDB" id="2139348at2759"/>
<keyword evidence="12" id="KW-1185">Reference proteome</keyword>
<evidence type="ECO:0000313" key="12">
    <source>
        <dbReference type="Proteomes" id="UP000789508"/>
    </source>
</evidence>
<dbReference type="PANTHER" id="PTHR45624:SF31">
    <property type="entry name" value="MITOCHONDRIAL ORNITHINE TRANSPORTER 1"/>
    <property type="match status" value="1"/>
</dbReference>
<evidence type="ECO:0000313" key="11">
    <source>
        <dbReference type="EMBL" id="CAG8641530.1"/>
    </source>
</evidence>
<protein>
    <submittedName>
        <fullName evidence="11">1623_t:CDS:1</fullName>
    </submittedName>
</protein>
<evidence type="ECO:0000256" key="10">
    <source>
        <dbReference type="RuleBase" id="RU000488"/>
    </source>
</evidence>
<keyword evidence="7" id="KW-0496">Mitochondrion</keyword>
<keyword evidence="4 9" id="KW-0812">Transmembrane</keyword>
<keyword evidence="8 9" id="KW-0472">Membrane</keyword>
<comment type="similarity">
    <text evidence="2 10">Belongs to the mitochondrial carrier (TC 2.A.29) family.</text>
</comment>
<sequence length="403" mass="45003">MSIEFTSAEQNISSTLPILDATNQEPELTLTSEQTTTIQNAQNDLVFGSVVSGMTGKLVEYPFDTVKVRLQTQPIFKGPLDCFRQTFRHEGFLGFYRGLSAPMVGAMVENAVLFTSYNYIQMMIREYRTPKHERHLIHEIGLEKSPLEIRELFLAGAIAGTLASFLLTPIELIKCKLQVQNSLNYNTLPSSNNIIIKNISHIGSNNIMNNNSNYAGIQRTSSSSLRHPNLISATLKTKTPPQNTNPPSFDSPMSAIQHTLKENGIRGFFRGIFPTILRESIGSGVWFGTYEYVTQLFIRYKQSRLLGSIHEDVVITKSDLNPLHSMTAGALAGIGYNVSSFPADSIKSVMQTEKDIEKRYVKSSFFQAGKYIYKTWGIPGFYRGCGITMARAVPSNAIIFMTY</sequence>
<evidence type="ECO:0000256" key="5">
    <source>
        <dbReference type="ARBA" id="ARBA00022737"/>
    </source>
</evidence>
<evidence type="ECO:0000256" key="1">
    <source>
        <dbReference type="ARBA" id="ARBA00004225"/>
    </source>
</evidence>
<dbReference type="Pfam" id="PF00153">
    <property type="entry name" value="Mito_carr"/>
    <property type="match status" value="4"/>
</dbReference>
<dbReference type="GO" id="GO:0031966">
    <property type="term" value="C:mitochondrial membrane"/>
    <property type="evidence" value="ECO:0007669"/>
    <property type="project" value="UniProtKB-SubCell"/>
</dbReference>
<accession>A0A9N9DJU0</accession>
<feature type="repeat" description="Solcar" evidence="9">
    <location>
        <begin position="147"/>
        <end position="296"/>
    </location>
</feature>
<dbReference type="EMBL" id="CAJVPS010008199">
    <property type="protein sequence ID" value="CAG8641530.1"/>
    <property type="molecule type" value="Genomic_DNA"/>
</dbReference>
<proteinExistence type="inferred from homology"/>
<dbReference type="PROSITE" id="PS50920">
    <property type="entry name" value="SOLCAR"/>
    <property type="match status" value="3"/>
</dbReference>